<dbReference type="AlphaFoldDB" id="A0A830G0D1"/>
<comment type="caution">
    <text evidence="1">The sequence shown here is derived from an EMBL/GenBank/DDBJ whole genome shotgun (WGS) entry which is preliminary data.</text>
</comment>
<reference evidence="2" key="3">
    <citation type="submission" date="2021-03" db="EMBL/GenBank/DDBJ databases">
        <title>Genomic Encyclopedia of Type Strains, Phase IV (KMG-IV): sequencing the most valuable type-strain genomes for metagenomic binning, comparative biology and taxonomic classification.</title>
        <authorList>
            <person name="Goeker M."/>
        </authorList>
    </citation>
    <scope>NUCLEOTIDE SEQUENCE</scope>
    <source>
        <strain evidence="2">DSM 22443</strain>
    </source>
</reference>
<dbReference type="RefSeq" id="WP_188872242.1">
    <property type="nucleotide sequence ID" value="NZ_BMOO01000004.1"/>
</dbReference>
<accession>A0A830G0D1</accession>
<reference evidence="1" key="2">
    <citation type="submission" date="2020-09" db="EMBL/GenBank/DDBJ databases">
        <authorList>
            <person name="Sun Q."/>
            <person name="Ohkuma M."/>
        </authorList>
    </citation>
    <scope>NUCLEOTIDE SEQUENCE</scope>
    <source>
        <strain evidence="1">JCM 16108</strain>
    </source>
</reference>
<dbReference type="Proteomes" id="UP000765891">
    <property type="component" value="Unassembled WGS sequence"/>
</dbReference>
<name>A0A830G0D1_9EURY</name>
<keyword evidence="3" id="KW-1185">Reference proteome</keyword>
<protein>
    <recommendedName>
        <fullName evidence="4">Flagellin N-terminal-like domain-containing protein</fullName>
    </recommendedName>
</protein>
<dbReference type="InterPro" id="IPR055713">
    <property type="entry name" value="DUF7289"/>
</dbReference>
<evidence type="ECO:0000313" key="3">
    <source>
        <dbReference type="Proteomes" id="UP000614609"/>
    </source>
</evidence>
<dbReference type="EMBL" id="JAGGKO010000003">
    <property type="protein sequence ID" value="MBP1955126.1"/>
    <property type="molecule type" value="Genomic_DNA"/>
</dbReference>
<sequence>MSARLEGESATCRGQSHVVGVALLCCVAVVSMAAVTGSVGGVVGETAANADATRVADALDGAVGPTVGTGHATRRVPFAAGRLHTAARDVRVLDANGTVARYRTNAVTFDAANRGVTSVAGTTVVRTRGWARVTGPVRATAVPDALVLDLVVVEGDVDVSGRGGGATLRTDTTVTRETLAGGTYRLAVETRHPEAFARRYGRDGVPGAVVGERDFDGDGIESVVVAYPPAARAYVVVRTVEVAV</sequence>
<evidence type="ECO:0000313" key="2">
    <source>
        <dbReference type="EMBL" id="MBP1955126.1"/>
    </source>
</evidence>
<dbReference type="Proteomes" id="UP000614609">
    <property type="component" value="Unassembled WGS sequence"/>
</dbReference>
<reference evidence="1" key="1">
    <citation type="journal article" date="2014" name="Int. J. Syst. Evol. Microbiol.">
        <title>Complete genome sequence of Corynebacterium casei LMG S-19264T (=DSM 44701T), isolated from a smear-ripened cheese.</title>
        <authorList>
            <consortium name="US DOE Joint Genome Institute (JGI-PGF)"/>
            <person name="Walter F."/>
            <person name="Albersmeier A."/>
            <person name="Kalinowski J."/>
            <person name="Ruckert C."/>
        </authorList>
    </citation>
    <scope>NUCLEOTIDE SEQUENCE</scope>
    <source>
        <strain evidence="1">JCM 16108</strain>
    </source>
</reference>
<evidence type="ECO:0008006" key="4">
    <source>
        <dbReference type="Google" id="ProtNLM"/>
    </source>
</evidence>
<organism evidence="1 3">
    <name type="scientific">Halarchaeum rubridurum</name>
    <dbReference type="NCBI Taxonomy" id="489911"/>
    <lineage>
        <taxon>Archaea</taxon>
        <taxon>Methanobacteriati</taxon>
        <taxon>Methanobacteriota</taxon>
        <taxon>Stenosarchaea group</taxon>
        <taxon>Halobacteria</taxon>
        <taxon>Halobacteriales</taxon>
        <taxon>Halobacteriaceae</taxon>
    </lineage>
</organism>
<gene>
    <name evidence="1" type="ORF">GCM10009017_18690</name>
    <name evidence="2" type="ORF">J2752_002038</name>
</gene>
<dbReference type="OrthoDB" id="282668at2157"/>
<dbReference type="Pfam" id="PF23960">
    <property type="entry name" value="DUF7289"/>
    <property type="match status" value="1"/>
</dbReference>
<dbReference type="EMBL" id="BMOO01000004">
    <property type="protein sequence ID" value="GGM68759.1"/>
    <property type="molecule type" value="Genomic_DNA"/>
</dbReference>
<proteinExistence type="predicted"/>
<evidence type="ECO:0000313" key="1">
    <source>
        <dbReference type="EMBL" id="GGM68759.1"/>
    </source>
</evidence>